<proteinExistence type="predicted"/>
<name>A0A1I1QQZ6_9GAMM</name>
<evidence type="ECO:0000313" key="3">
    <source>
        <dbReference type="Proteomes" id="UP000198862"/>
    </source>
</evidence>
<dbReference type="OrthoDB" id="5770992at2"/>
<dbReference type="Proteomes" id="UP000198862">
    <property type="component" value="Unassembled WGS sequence"/>
</dbReference>
<keyword evidence="3" id="KW-1185">Reference proteome</keyword>
<feature type="transmembrane region" description="Helical" evidence="1">
    <location>
        <begin position="52"/>
        <end position="71"/>
    </location>
</feature>
<dbReference type="AlphaFoldDB" id="A0A1I1QQZ6"/>
<organism evidence="2 3">
    <name type="scientific">Pseudoalteromonas denitrificans DSM 6059</name>
    <dbReference type="NCBI Taxonomy" id="1123010"/>
    <lineage>
        <taxon>Bacteria</taxon>
        <taxon>Pseudomonadati</taxon>
        <taxon>Pseudomonadota</taxon>
        <taxon>Gammaproteobacteria</taxon>
        <taxon>Alteromonadales</taxon>
        <taxon>Pseudoalteromonadaceae</taxon>
        <taxon>Pseudoalteromonas</taxon>
    </lineage>
</organism>
<keyword evidence="1" id="KW-1133">Transmembrane helix</keyword>
<gene>
    <name evidence="2" type="ORF">SAMN02745724_03975</name>
</gene>
<feature type="transmembrane region" description="Helical" evidence="1">
    <location>
        <begin position="28"/>
        <end position="46"/>
    </location>
</feature>
<keyword evidence="1" id="KW-0472">Membrane</keyword>
<evidence type="ECO:0000313" key="2">
    <source>
        <dbReference type="EMBL" id="SFD24437.1"/>
    </source>
</evidence>
<sequence length="77" mass="8633">MEQVLISSINLLGVILCLGVFFIKNEFTLKVSAFLGMGILFAVNSFENLPAGNLSNISLVLINTFYIFKLFTYHIEQ</sequence>
<feature type="transmembrane region" description="Helical" evidence="1">
    <location>
        <begin position="6"/>
        <end position="23"/>
    </location>
</feature>
<accession>A0A1I1QQZ6</accession>
<evidence type="ECO:0000256" key="1">
    <source>
        <dbReference type="SAM" id="Phobius"/>
    </source>
</evidence>
<protein>
    <submittedName>
        <fullName evidence="2">Uncharacterized protein</fullName>
    </submittedName>
</protein>
<dbReference type="EMBL" id="FOLO01000043">
    <property type="protein sequence ID" value="SFD24437.1"/>
    <property type="molecule type" value="Genomic_DNA"/>
</dbReference>
<reference evidence="2 3" key="1">
    <citation type="submission" date="2016-10" db="EMBL/GenBank/DDBJ databases">
        <authorList>
            <person name="de Groot N.N."/>
        </authorList>
    </citation>
    <scope>NUCLEOTIDE SEQUENCE [LARGE SCALE GENOMIC DNA]</scope>
    <source>
        <strain evidence="2 3">DSM 6059</strain>
    </source>
</reference>
<dbReference type="RefSeq" id="WP_091988720.1">
    <property type="nucleotide sequence ID" value="NZ_FOLO01000043.1"/>
</dbReference>
<keyword evidence="1" id="KW-0812">Transmembrane</keyword>